<evidence type="ECO:0000313" key="4">
    <source>
        <dbReference type="Proteomes" id="UP001565368"/>
    </source>
</evidence>
<keyword evidence="1" id="KW-0472">Membrane</keyword>
<gene>
    <name evidence="3" type="ORF">Q8F55_006163</name>
</gene>
<evidence type="ECO:0000256" key="2">
    <source>
        <dbReference type="SAM" id="SignalP"/>
    </source>
</evidence>
<comment type="caution">
    <text evidence="3">The sequence shown here is derived from an EMBL/GenBank/DDBJ whole genome shotgun (WGS) entry which is preliminary data.</text>
</comment>
<dbReference type="Proteomes" id="UP001565368">
    <property type="component" value="Unassembled WGS sequence"/>
</dbReference>
<feature type="transmembrane region" description="Helical" evidence="1">
    <location>
        <begin position="51"/>
        <end position="71"/>
    </location>
</feature>
<dbReference type="GeneID" id="95987206"/>
<evidence type="ECO:0000313" key="3">
    <source>
        <dbReference type="EMBL" id="KAL1406759.1"/>
    </source>
</evidence>
<organism evidence="3 4">
    <name type="scientific">Vanrija albida</name>
    <dbReference type="NCBI Taxonomy" id="181172"/>
    <lineage>
        <taxon>Eukaryota</taxon>
        <taxon>Fungi</taxon>
        <taxon>Dikarya</taxon>
        <taxon>Basidiomycota</taxon>
        <taxon>Agaricomycotina</taxon>
        <taxon>Tremellomycetes</taxon>
        <taxon>Trichosporonales</taxon>
        <taxon>Trichosporonaceae</taxon>
        <taxon>Vanrija</taxon>
    </lineage>
</organism>
<feature type="chain" id="PRO_5046620774" evidence="2">
    <location>
        <begin position="23"/>
        <end position="81"/>
    </location>
</feature>
<dbReference type="RefSeq" id="XP_069206703.1">
    <property type="nucleotide sequence ID" value="XM_069354632.1"/>
</dbReference>
<reference evidence="3 4" key="1">
    <citation type="submission" date="2023-08" db="EMBL/GenBank/DDBJ databases">
        <title>Annotated Genome Sequence of Vanrija albida AlHP1.</title>
        <authorList>
            <person name="Herzog R."/>
        </authorList>
    </citation>
    <scope>NUCLEOTIDE SEQUENCE [LARGE SCALE GENOMIC DNA]</scope>
    <source>
        <strain evidence="3 4">AlHP1</strain>
    </source>
</reference>
<accession>A0ABR3PWF6</accession>
<protein>
    <submittedName>
        <fullName evidence="3">Uncharacterized protein</fullName>
    </submittedName>
</protein>
<keyword evidence="1" id="KW-0812">Transmembrane</keyword>
<feature type="signal peptide" evidence="2">
    <location>
        <begin position="1"/>
        <end position="22"/>
    </location>
</feature>
<keyword evidence="4" id="KW-1185">Reference proteome</keyword>
<keyword evidence="1" id="KW-1133">Transmembrane helix</keyword>
<proteinExistence type="predicted"/>
<keyword evidence="2" id="KW-0732">Signal</keyword>
<evidence type="ECO:0000256" key="1">
    <source>
        <dbReference type="SAM" id="Phobius"/>
    </source>
</evidence>
<sequence>MGHRLRTTLILILAFCATLVVSSITFGALAPTLDPGDAEGPWYSAMSTGNPMLDLVILLVFGIPFGMALRSRSDVWLPLRR</sequence>
<name>A0ABR3PWF6_9TREE</name>
<dbReference type="EMBL" id="JBBXJM010000005">
    <property type="protein sequence ID" value="KAL1406759.1"/>
    <property type="molecule type" value="Genomic_DNA"/>
</dbReference>